<keyword evidence="3" id="KW-1185">Reference proteome</keyword>
<dbReference type="AlphaFoldDB" id="A0A841EIN7"/>
<proteinExistence type="predicted"/>
<accession>A0A841EIN7</accession>
<name>A0A841EIN7_9ACTN</name>
<evidence type="ECO:0000313" key="3">
    <source>
        <dbReference type="Proteomes" id="UP000578077"/>
    </source>
</evidence>
<protein>
    <submittedName>
        <fullName evidence="2">Uncharacterized protein</fullName>
    </submittedName>
</protein>
<comment type="caution">
    <text evidence="2">The sequence shown here is derived from an EMBL/GenBank/DDBJ whole genome shotgun (WGS) entry which is preliminary data.</text>
</comment>
<reference evidence="2 3" key="1">
    <citation type="submission" date="2020-08" db="EMBL/GenBank/DDBJ databases">
        <title>Sequencing the genomes of 1000 actinobacteria strains.</title>
        <authorList>
            <person name="Klenk H.-P."/>
        </authorList>
    </citation>
    <scope>NUCLEOTIDE SEQUENCE [LARGE SCALE GENOMIC DNA]</scope>
    <source>
        <strain evidence="2 3">DSM 44593</strain>
    </source>
</reference>
<evidence type="ECO:0000313" key="2">
    <source>
        <dbReference type="EMBL" id="MBB5999271.1"/>
    </source>
</evidence>
<feature type="compositionally biased region" description="Gly residues" evidence="1">
    <location>
        <begin position="35"/>
        <end position="46"/>
    </location>
</feature>
<feature type="region of interest" description="Disordered" evidence="1">
    <location>
        <begin position="1"/>
        <end position="46"/>
    </location>
</feature>
<evidence type="ECO:0000256" key="1">
    <source>
        <dbReference type="SAM" id="MobiDB-lite"/>
    </source>
</evidence>
<sequence length="46" mass="4533">MPTADATIRGGSGVDTGRPATDPAARPTRSAGRGPRTGGAVRGRPC</sequence>
<organism evidence="2 3">
    <name type="scientific">Streptomonospora salina</name>
    <dbReference type="NCBI Taxonomy" id="104205"/>
    <lineage>
        <taxon>Bacteria</taxon>
        <taxon>Bacillati</taxon>
        <taxon>Actinomycetota</taxon>
        <taxon>Actinomycetes</taxon>
        <taxon>Streptosporangiales</taxon>
        <taxon>Nocardiopsidaceae</taxon>
        <taxon>Streptomonospora</taxon>
    </lineage>
</organism>
<gene>
    <name evidence="2" type="ORF">HNR25_003022</name>
</gene>
<dbReference type="Proteomes" id="UP000578077">
    <property type="component" value="Unassembled WGS sequence"/>
</dbReference>
<dbReference type="EMBL" id="JACHLY010000001">
    <property type="protein sequence ID" value="MBB5999271.1"/>
    <property type="molecule type" value="Genomic_DNA"/>
</dbReference>